<evidence type="ECO:0000256" key="1">
    <source>
        <dbReference type="ARBA" id="ARBA00007452"/>
    </source>
</evidence>
<dbReference type="PANTHER" id="PTHR33991:SF1">
    <property type="entry name" value="DNA REPAIR PROTEIN RECO"/>
    <property type="match status" value="1"/>
</dbReference>
<proteinExistence type="inferred from homology"/>
<dbReference type="EMBL" id="UINC01001234">
    <property type="protein sequence ID" value="SUZ75127.1"/>
    <property type="molecule type" value="Genomic_DNA"/>
</dbReference>
<evidence type="ECO:0000259" key="7">
    <source>
        <dbReference type="Pfam" id="PF11967"/>
    </source>
</evidence>
<protein>
    <recommendedName>
        <fullName evidence="2">DNA repair protein RecO</fullName>
    </recommendedName>
    <alternativeName>
        <fullName evidence="6">Recombination protein O</fullName>
    </alternativeName>
</protein>
<keyword evidence="4" id="KW-0233">DNA recombination</keyword>
<dbReference type="NCBIfam" id="TIGR00613">
    <property type="entry name" value="reco"/>
    <property type="match status" value="1"/>
</dbReference>
<dbReference type="InterPro" id="IPR042242">
    <property type="entry name" value="RecO_C"/>
</dbReference>
<evidence type="ECO:0000256" key="4">
    <source>
        <dbReference type="ARBA" id="ARBA00023172"/>
    </source>
</evidence>
<dbReference type="GO" id="GO:0043590">
    <property type="term" value="C:bacterial nucleoid"/>
    <property type="evidence" value="ECO:0007669"/>
    <property type="project" value="TreeGrafter"/>
</dbReference>
<dbReference type="Pfam" id="PF02565">
    <property type="entry name" value="RecO_C"/>
    <property type="match status" value="1"/>
</dbReference>
<name>A0A381QAN6_9ZZZZ</name>
<dbReference type="InterPro" id="IPR022572">
    <property type="entry name" value="DNA_rep/recomb_RecO_N"/>
</dbReference>
<dbReference type="Gene3D" id="1.20.1440.120">
    <property type="entry name" value="Recombination protein O, C-terminal domain"/>
    <property type="match status" value="1"/>
</dbReference>
<feature type="domain" description="DNA replication/recombination mediator RecO N-terminal" evidence="7">
    <location>
        <begin position="1"/>
        <end position="79"/>
    </location>
</feature>
<evidence type="ECO:0000256" key="3">
    <source>
        <dbReference type="ARBA" id="ARBA00022763"/>
    </source>
</evidence>
<accession>A0A381QAN6</accession>
<dbReference type="InterPro" id="IPR037278">
    <property type="entry name" value="ARFGAP/RecO"/>
</dbReference>
<evidence type="ECO:0000256" key="6">
    <source>
        <dbReference type="ARBA" id="ARBA00033409"/>
    </source>
</evidence>
<dbReference type="InterPro" id="IPR003717">
    <property type="entry name" value="RecO"/>
</dbReference>
<evidence type="ECO:0000256" key="2">
    <source>
        <dbReference type="ARBA" id="ARBA00021310"/>
    </source>
</evidence>
<reference evidence="8" key="1">
    <citation type="submission" date="2018-05" db="EMBL/GenBank/DDBJ databases">
        <authorList>
            <person name="Lanie J.A."/>
            <person name="Ng W.-L."/>
            <person name="Kazmierczak K.M."/>
            <person name="Andrzejewski T.M."/>
            <person name="Davidsen T.M."/>
            <person name="Wayne K.J."/>
            <person name="Tettelin H."/>
            <person name="Glass J.I."/>
            <person name="Rusch D."/>
            <person name="Podicherti R."/>
            <person name="Tsui H.-C.T."/>
            <person name="Winkler M.E."/>
        </authorList>
    </citation>
    <scope>NUCLEOTIDE SEQUENCE</scope>
</reference>
<evidence type="ECO:0000313" key="8">
    <source>
        <dbReference type="EMBL" id="SUZ75127.1"/>
    </source>
</evidence>
<dbReference type="Pfam" id="PF11967">
    <property type="entry name" value="RecO_N"/>
    <property type="match status" value="1"/>
</dbReference>
<dbReference type="Gene3D" id="2.40.50.140">
    <property type="entry name" value="Nucleic acid-binding proteins"/>
    <property type="match status" value="1"/>
</dbReference>
<dbReference type="AlphaFoldDB" id="A0A381QAN6"/>
<dbReference type="HAMAP" id="MF_00201">
    <property type="entry name" value="RecO"/>
    <property type="match status" value="1"/>
</dbReference>
<dbReference type="SUPFAM" id="SSF57863">
    <property type="entry name" value="ArfGap/RecO-like zinc finger"/>
    <property type="match status" value="1"/>
</dbReference>
<dbReference type="PANTHER" id="PTHR33991">
    <property type="entry name" value="DNA REPAIR PROTEIN RECO"/>
    <property type="match status" value="1"/>
</dbReference>
<keyword evidence="5" id="KW-0234">DNA repair</keyword>
<dbReference type="SUPFAM" id="SSF50249">
    <property type="entry name" value="Nucleic acid-binding proteins"/>
    <property type="match status" value="1"/>
</dbReference>
<evidence type="ECO:0000256" key="5">
    <source>
        <dbReference type="ARBA" id="ARBA00023204"/>
    </source>
</evidence>
<gene>
    <name evidence="8" type="ORF">METZ01_LOCUS27981</name>
</gene>
<dbReference type="InterPro" id="IPR012340">
    <property type="entry name" value="NA-bd_OB-fold"/>
</dbReference>
<dbReference type="GO" id="GO:0006310">
    <property type="term" value="P:DNA recombination"/>
    <property type="evidence" value="ECO:0007669"/>
    <property type="project" value="UniProtKB-KW"/>
</dbReference>
<organism evidence="8">
    <name type="scientific">marine metagenome</name>
    <dbReference type="NCBI Taxonomy" id="408172"/>
    <lineage>
        <taxon>unclassified sequences</taxon>
        <taxon>metagenomes</taxon>
        <taxon>ecological metagenomes</taxon>
    </lineage>
</organism>
<comment type="similarity">
    <text evidence="1">Belongs to the RecO family.</text>
</comment>
<keyword evidence="3" id="KW-0227">DNA damage</keyword>
<sequence length="228" mass="26375">MITNSVAIVLKRFPYSESSIIARCFVREIGKVSFIVHGAHRKKSPMGSYFQPINCLDLVYYYKETRDLQTVSKASFSHSWSAIPMDLKKIAYAMSVIEFTDKCLIDNDAHPDLYDELVKTLITIEKEEKQLNLAYWFYQYQLLKLLGFKPDFNQSELDYTPLPNPYAGPNTKSVFKFFENGQSGIHMGLTITPKDRKVISDYLNTRLGIHFDGIRNLKSIQILREMFS</sequence>
<dbReference type="GO" id="GO:0006302">
    <property type="term" value="P:double-strand break repair"/>
    <property type="evidence" value="ECO:0007669"/>
    <property type="project" value="TreeGrafter"/>
</dbReference>